<dbReference type="AlphaFoldDB" id="A0A2W7ISR7"/>
<evidence type="ECO:0000256" key="4">
    <source>
        <dbReference type="PROSITE-ProRule" id="PRU00335"/>
    </source>
</evidence>
<evidence type="ECO:0000256" key="5">
    <source>
        <dbReference type="SAM" id="MobiDB-lite"/>
    </source>
</evidence>
<dbReference type="SUPFAM" id="SSF46689">
    <property type="entry name" value="Homeodomain-like"/>
    <property type="match status" value="1"/>
</dbReference>
<feature type="DNA-binding region" description="H-T-H motif" evidence="4">
    <location>
        <begin position="48"/>
        <end position="67"/>
    </location>
</feature>
<keyword evidence="8" id="KW-1185">Reference proteome</keyword>
<keyword evidence="1" id="KW-0805">Transcription regulation</keyword>
<evidence type="ECO:0000259" key="6">
    <source>
        <dbReference type="PROSITE" id="PS50977"/>
    </source>
</evidence>
<dbReference type="FunFam" id="1.10.10.60:FF:000141">
    <property type="entry name" value="TetR family transcriptional regulator"/>
    <property type="match status" value="1"/>
</dbReference>
<dbReference type="SUPFAM" id="SSF48498">
    <property type="entry name" value="Tetracyclin repressor-like, C-terminal domain"/>
    <property type="match status" value="1"/>
</dbReference>
<protein>
    <submittedName>
        <fullName evidence="7">TetR family transcriptional regulator</fullName>
    </submittedName>
</protein>
<gene>
    <name evidence="7" type="ORF">C8P66_101111</name>
</gene>
<proteinExistence type="predicted"/>
<dbReference type="Proteomes" id="UP000249688">
    <property type="component" value="Unassembled WGS sequence"/>
</dbReference>
<dbReference type="InterPro" id="IPR039536">
    <property type="entry name" value="TetR_C_Proteobacteria"/>
</dbReference>
<keyword evidence="2 4" id="KW-0238">DNA-binding</keyword>
<name>A0A2W7ISR7_9PROT</name>
<dbReference type="EMBL" id="QKYU01000001">
    <property type="protein sequence ID" value="PZW50896.1"/>
    <property type="molecule type" value="Genomic_DNA"/>
</dbReference>
<dbReference type="InterPro" id="IPR009057">
    <property type="entry name" value="Homeodomain-like_sf"/>
</dbReference>
<evidence type="ECO:0000313" key="7">
    <source>
        <dbReference type="EMBL" id="PZW50896.1"/>
    </source>
</evidence>
<organism evidence="7 8">
    <name type="scientific">Humitalea rosea</name>
    <dbReference type="NCBI Taxonomy" id="990373"/>
    <lineage>
        <taxon>Bacteria</taxon>
        <taxon>Pseudomonadati</taxon>
        <taxon>Pseudomonadota</taxon>
        <taxon>Alphaproteobacteria</taxon>
        <taxon>Acetobacterales</taxon>
        <taxon>Roseomonadaceae</taxon>
        <taxon>Humitalea</taxon>
    </lineage>
</organism>
<dbReference type="PROSITE" id="PS50977">
    <property type="entry name" value="HTH_TETR_2"/>
    <property type="match status" value="1"/>
</dbReference>
<accession>A0A2W7ISR7</accession>
<dbReference type="GO" id="GO:0000976">
    <property type="term" value="F:transcription cis-regulatory region binding"/>
    <property type="evidence" value="ECO:0007669"/>
    <property type="project" value="TreeGrafter"/>
</dbReference>
<evidence type="ECO:0000256" key="2">
    <source>
        <dbReference type="ARBA" id="ARBA00023125"/>
    </source>
</evidence>
<dbReference type="PANTHER" id="PTHR30055:SF146">
    <property type="entry name" value="HTH-TYPE TRANSCRIPTIONAL DUAL REGULATOR CECR"/>
    <property type="match status" value="1"/>
</dbReference>
<dbReference type="GO" id="GO:0003700">
    <property type="term" value="F:DNA-binding transcription factor activity"/>
    <property type="evidence" value="ECO:0007669"/>
    <property type="project" value="TreeGrafter"/>
</dbReference>
<evidence type="ECO:0000256" key="1">
    <source>
        <dbReference type="ARBA" id="ARBA00023015"/>
    </source>
</evidence>
<dbReference type="PRINTS" id="PR00455">
    <property type="entry name" value="HTHTETR"/>
</dbReference>
<dbReference type="Pfam" id="PF14246">
    <property type="entry name" value="TetR_C_7"/>
    <property type="match status" value="1"/>
</dbReference>
<dbReference type="InterPro" id="IPR001647">
    <property type="entry name" value="HTH_TetR"/>
</dbReference>
<dbReference type="Gene3D" id="1.10.357.10">
    <property type="entry name" value="Tetracycline Repressor, domain 2"/>
    <property type="match status" value="1"/>
</dbReference>
<dbReference type="InterPro" id="IPR050109">
    <property type="entry name" value="HTH-type_TetR-like_transc_reg"/>
</dbReference>
<reference evidence="7 8" key="1">
    <citation type="submission" date="2018-06" db="EMBL/GenBank/DDBJ databases">
        <title>Genomic Encyclopedia of Archaeal and Bacterial Type Strains, Phase II (KMG-II): from individual species to whole genera.</title>
        <authorList>
            <person name="Goeker M."/>
        </authorList>
    </citation>
    <scope>NUCLEOTIDE SEQUENCE [LARGE SCALE GENOMIC DNA]</scope>
    <source>
        <strain evidence="7 8">DSM 24525</strain>
    </source>
</reference>
<dbReference type="InterPro" id="IPR036271">
    <property type="entry name" value="Tet_transcr_reg_TetR-rel_C_sf"/>
</dbReference>
<dbReference type="PANTHER" id="PTHR30055">
    <property type="entry name" value="HTH-TYPE TRANSCRIPTIONAL REGULATOR RUTR"/>
    <property type="match status" value="1"/>
</dbReference>
<sequence length="218" mass="23542">METTRSGACDMTAHPSGPRRGMPEAERRDYLLAVAHDVFVQEGYAAANMDEVARAAGMSKKTLYQLFASKAALFEAVVTHHLAKLHAEVDDAGLSLEEALVRRLLAPAMLLLSTPQMGLFRLVSAEGGRYPEVAEAFHRAGPGNCESGLERFLSEQAAAGRLRLDSAKEATDMLFGMAIGVIHIKLLLRLRETPPAEQIEAQIRRAVAIFLNGCATGA</sequence>
<feature type="region of interest" description="Disordered" evidence="5">
    <location>
        <begin position="1"/>
        <end position="23"/>
    </location>
</feature>
<dbReference type="Pfam" id="PF00440">
    <property type="entry name" value="TetR_N"/>
    <property type="match status" value="1"/>
</dbReference>
<evidence type="ECO:0000256" key="3">
    <source>
        <dbReference type="ARBA" id="ARBA00023163"/>
    </source>
</evidence>
<comment type="caution">
    <text evidence="7">The sequence shown here is derived from an EMBL/GenBank/DDBJ whole genome shotgun (WGS) entry which is preliminary data.</text>
</comment>
<keyword evidence="3" id="KW-0804">Transcription</keyword>
<feature type="domain" description="HTH tetR-type" evidence="6">
    <location>
        <begin position="25"/>
        <end position="85"/>
    </location>
</feature>
<evidence type="ECO:0000313" key="8">
    <source>
        <dbReference type="Proteomes" id="UP000249688"/>
    </source>
</evidence>